<dbReference type="Proteomes" id="UP001162483">
    <property type="component" value="Unassembled WGS sequence"/>
</dbReference>
<proteinExistence type="predicted"/>
<accession>A0ABN9DF87</accession>
<organism evidence="1 2">
    <name type="scientific">Staurois parvus</name>
    <dbReference type="NCBI Taxonomy" id="386267"/>
    <lineage>
        <taxon>Eukaryota</taxon>
        <taxon>Metazoa</taxon>
        <taxon>Chordata</taxon>
        <taxon>Craniata</taxon>
        <taxon>Vertebrata</taxon>
        <taxon>Euteleostomi</taxon>
        <taxon>Amphibia</taxon>
        <taxon>Batrachia</taxon>
        <taxon>Anura</taxon>
        <taxon>Neobatrachia</taxon>
        <taxon>Ranoidea</taxon>
        <taxon>Ranidae</taxon>
        <taxon>Staurois</taxon>
    </lineage>
</organism>
<reference evidence="1" key="1">
    <citation type="submission" date="2023-05" db="EMBL/GenBank/DDBJ databases">
        <authorList>
            <person name="Stuckert A."/>
        </authorList>
    </citation>
    <scope>NUCLEOTIDE SEQUENCE</scope>
</reference>
<gene>
    <name evidence="1" type="ORF">SPARVUS_LOCUS6989067</name>
</gene>
<name>A0ABN9DF87_9NEOB</name>
<dbReference type="EMBL" id="CATNWA010014273">
    <property type="protein sequence ID" value="CAI9569851.1"/>
    <property type="molecule type" value="Genomic_DNA"/>
</dbReference>
<keyword evidence="2" id="KW-1185">Reference proteome</keyword>
<sequence length="57" mass="6245">MQRCIGIPCRAYLDLRSRDVPPAASPGHLLRPMPASGFRVSCPCERRDVRAPEPAGN</sequence>
<evidence type="ECO:0000313" key="1">
    <source>
        <dbReference type="EMBL" id="CAI9569851.1"/>
    </source>
</evidence>
<comment type="caution">
    <text evidence="1">The sequence shown here is derived from an EMBL/GenBank/DDBJ whole genome shotgun (WGS) entry which is preliminary data.</text>
</comment>
<protein>
    <submittedName>
        <fullName evidence="1">Uncharacterized protein</fullName>
    </submittedName>
</protein>
<evidence type="ECO:0000313" key="2">
    <source>
        <dbReference type="Proteomes" id="UP001162483"/>
    </source>
</evidence>